<organism evidence="11">
    <name type="scientific">Tulipa gesneriana</name>
    <name type="common">Garden tulip</name>
    <dbReference type="NCBI Taxonomy" id="13306"/>
    <lineage>
        <taxon>Eukaryota</taxon>
        <taxon>Viridiplantae</taxon>
        <taxon>Streptophyta</taxon>
        <taxon>Embryophyta</taxon>
        <taxon>Tracheophyta</taxon>
        <taxon>Spermatophyta</taxon>
        <taxon>Magnoliopsida</taxon>
        <taxon>Liliopsida</taxon>
        <taxon>Liliales</taxon>
        <taxon>Liliaceae</taxon>
        <taxon>Tulipa</taxon>
    </lineage>
</organism>
<dbReference type="InterPro" id="IPR021792">
    <property type="entry name" value="Beta-fructofuranosidase_N"/>
</dbReference>
<dbReference type="GO" id="GO:0005975">
    <property type="term" value="P:carbohydrate metabolic process"/>
    <property type="evidence" value="ECO:0007669"/>
    <property type="project" value="InterPro"/>
</dbReference>
<evidence type="ECO:0000256" key="2">
    <source>
        <dbReference type="ARBA" id="ARBA00009902"/>
    </source>
</evidence>
<dbReference type="PANTHER" id="PTHR31953">
    <property type="entry name" value="BETA-FRUCTOFURANOSIDASE, INSOLUBLE ISOENZYME CWINV1-RELATED"/>
    <property type="match status" value="1"/>
</dbReference>
<name>Q41604_TULGE</name>
<proteinExistence type="evidence at transcript level"/>
<dbReference type="CDD" id="cd18624">
    <property type="entry name" value="GH32_Fruct1-like"/>
    <property type="match status" value="1"/>
</dbReference>
<dbReference type="AlphaFoldDB" id="Q41604"/>
<dbReference type="InterPro" id="IPR023296">
    <property type="entry name" value="Glyco_hydro_beta-prop_sf"/>
</dbReference>
<keyword evidence="3" id="KW-0926">Vacuole</keyword>
<evidence type="ECO:0000256" key="5">
    <source>
        <dbReference type="ARBA" id="ARBA00023180"/>
    </source>
</evidence>
<dbReference type="InterPro" id="IPR001362">
    <property type="entry name" value="Glyco_hydro_32"/>
</dbReference>
<evidence type="ECO:0000256" key="6">
    <source>
        <dbReference type="ARBA" id="ARBA00023295"/>
    </source>
</evidence>
<evidence type="ECO:0000259" key="10">
    <source>
        <dbReference type="Pfam" id="PF11837"/>
    </source>
</evidence>
<dbReference type="CAZy" id="GH32">
    <property type="family name" value="Glycoside Hydrolase Family 32"/>
</dbReference>
<comment type="similarity">
    <text evidence="2 7">Belongs to the glycosyl hydrolase 32 family.</text>
</comment>
<dbReference type="EMBL" id="X95651">
    <property type="protein sequence ID" value="CAA64953.1"/>
    <property type="molecule type" value="mRNA"/>
</dbReference>
<evidence type="ECO:0000256" key="3">
    <source>
        <dbReference type="ARBA" id="ARBA00022554"/>
    </source>
</evidence>
<dbReference type="InterPro" id="IPR013189">
    <property type="entry name" value="Glyco_hydro_32_C"/>
</dbReference>
<feature type="domain" description="Beta-fructofuranosidase N-terminal" evidence="10">
    <location>
        <begin position="42"/>
        <end position="91"/>
    </location>
</feature>
<keyword evidence="6 7" id="KW-0326">Glycosidase</keyword>
<keyword evidence="5" id="KW-0325">Glycoprotein</keyword>
<comment type="subcellular location">
    <subcellularLocation>
        <location evidence="1">Vacuole</location>
    </subcellularLocation>
</comment>
<dbReference type="FunFam" id="2.60.120.560:FF:000002">
    <property type="entry name" value="Beta-fructofuranosidase, insoluble isoenzyme CWINV1"/>
    <property type="match status" value="1"/>
</dbReference>
<dbReference type="Pfam" id="PF08244">
    <property type="entry name" value="Glyco_hydro_32C"/>
    <property type="match status" value="1"/>
</dbReference>
<dbReference type="Gene3D" id="2.60.120.560">
    <property type="entry name" value="Exo-inulinase, domain 1"/>
    <property type="match status" value="1"/>
</dbReference>
<dbReference type="InterPro" id="IPR013148">
    <property type="entry name" value="Glyco_hydro_32_N"/>
</dbReference>
<dbReference type="Gene3D" id="2.115.10.20">
    <property type="entry name" value="Glycosyl hydrolase domain, family 43"/>
    <property type="match status" value="1"/>
</dbReference>
<evidence type="ECO:0000256" key="4">
    <source>
        <dbReference type="ARBA" id="ARBA00022801"/>
    </source>
</evidence>
<evidence type="ECO:0000256" key="7">
    <source>
        <dbReference type="RuleBase" id="RU362110"/>
    </source>
</evidence>
<feature type="domain" description="Glycosyl hydrolase family 32 N-terminal" evidence="8">
    <location>
        <begin position="99"/>
        <end position="420"/>
    </location>
</feature>
<gene>
    <name evidence="11" type="primary">Inv1-1</name>
</gene>
<dbReference type="Pfam" id="PF00251">
    <property type="entry name" value="Glyco_hydro_32N"/>
    <property type="match status" value="1"/>
</dbReference>
<dbReference type="Pfam" id="PF11837">
    <property type="entry name" value="INV_N"/>
    <property type="match status" value="1"/>
</dbReference>
<feature type="domain" description="Glycosyl hydrolase family 32 C-terminal" evidence="9">
    <location>
        <begin position="463"/>
        <end position="615"/>
    </location>
</feature>
<evidence type="ECO:0000313" key="11">
    <source>
        <dbReference type="EMBL" id="CAA64953.1"/>
    </source>
</evidence>
<evidence type="ECO:0000256" key="1">
    <source>
        <dbReference type="ARBA" id="ARBA00004116"/>
    </source>
</evidence>
<evidence type="ECO:0000259" key="8">
    <source>
        <dbReference type="Pfam" id="PF00251"/>
    </source>
</evidence>
<dbReference type="GO" id="GO:0004564">
    <property type="term" value="F:beta-fructofuranosidase activity"/>
    <property type="evidence" value="ECO:0007669"/>
    <property type="project" value="InterPro"/>
</dbReference>
<dbReference type="InterPro" id="IPR013320">
    <property type="entry name" value="ConA-like_dom_sf"/>
</dbReference>
<dbReference type="SMART" id="SM00640">
    <property type="entry name" value="Glyco_32"/>
    <property type="match status" value="1"/>
</dbReference>
<accession>Q41604</accession>
<sequence length="628" mass="70015">MGGRDLESSTPLLHHEPYSPRKTITTIVSSIVAAALLLSLITLLNTKHEADHHPPDVAFPMSRGVFEGVSEKSTASLIGSAARFPWTDAMLEWQRTGFHFQPEKNWMNDPDGPMFYKGWYHIFYQYNPVSAVWGNITWGHAVSRNLIHWFHLPIAFVPDQWYDANGALTGSATFLPDGRIAMLYTGITTEFVQVQCQVYPEDVDDPLLLKWFKSDANPILVPPPGIGSKDFRDPTTAWYDVAEASWKLAIGSKDEQHNGISLIYRTYDFVSYELLPILLHAVEGTGMWECVDFYPVLTNSTVGLDTSVPPGPGVRHVLKASLDDDKHDYYAIGTYDVVSGTWIPDDVEADVGIGWRYDYGKFYASKTFFDWAKGRRVLFGFTGETDSEQNNRLKGWASVLPIPRTILFDQKTGSNLLLWPVEEVERLRFNRQDFENIDIGIGAVVPLDIGRAIQLDIVAEFEIDGATLEASVEADLGYNCSTSGGTFGRGVLGPFGFLVLSDEDLSEQTAIYFYVGRKVDGALQTFFCQDELRSSKADDLVKRVFGSIVPVLHGEILTMRILLDHSIVESFAQGGRTCITSRIYPTKAFDGAARVFVFNNATGAKVTAKSIKIWQMKSASISPYPFKA</sequence>
<dbReference type="SUPFAM" id="SSF49899">
    <property type="entry name" value="Concanavalin A-like lectins/glucanases"/>
    <property type="match status" value="1"/>
</dbReference>
<keyword evidence="4 7" id="KW-0378">Hydrolase</keyword>
<dbReference type="GO" id="GO:0005773">
    <property type="term" value="C:vacuole"/>
    <property type="evidence" value="ECO:0007669"/>
    <property type="project" value="UniProtKB-SubCell"/>
</dbReference>
<dbReference type="InterPro" id="IPR050551">
    <property type="entry name" value="Fructan_Metab_Enzymes"/>
</dbReference>
<protein>
    <submittedName>
        <fullName evidence="11">Invertase</fullName>
    </submittedName>
</protein>
<evidence type="ECO:0000259" key="9">
    <source>
        <dbReference type="Pfam" id="PF08244"/>
    </source>
</evidence>
<reference evidence="11" key="1">
    <citation type="journal article" date="1999" name="Planta">
        <title>Rapid stalk elongation in tulip (Tulipa gesneriana L. cv. Apeldoorn) and the combined action of cold-induced invertase and the water-channel protein gammaTIP.</title>
        <authorList>
            <person name="Balk P.A."/>
            <person name="de Boer A.D."/>
        </authorList>
    </citation>
    <scope>NUCLEOTIDE SEQUENCE</scope>
</reference>
<dbReference type="SUPFAM" id="SSF75005">
    <property type="entry name" value="Arabinanase/levansucrase/invertase"/>
    <property type="match status" value="1"/>
</dbReference>